<dbReference type="Proteomes" id="UP000281488">
    <property type="component" value="Unassembled WGS sequence"/>
</dbReference>
<evidence type="ECO:0000313" key="3">
    <source>
        <dbReference type="Proteomes" id="UP000281488"/>
    </source>
</evidence>
<dbReference type="InterPro" id="IPR036162">
    <property type="entry name" value="Resolvase-like_N_sf"/>
</dbReference>
<dbReference type="RefSeq" id="WP_002411935.1">
    <property type="nucleotide sequence ID" value="NZ_CP091901.1"/>
</dbReference>
<dbReference type="Gene3D" id="3.40.50.1390">
    <property type="entry name" value="Resolvase, N-terminal catalytic domain"/>
    <property type="match status" value="1"/>
</dbReference>
<comment type="caution">
    <text evidence="2">The sequence shown here is derived from an EMBL/GenBank/DDBJ whole genome shotgun (WGS) entry which is preliminary data.</text>
</comment>
<feature type="domain" description="Resolvase/invertase-type recombinase catalytic" evidence="1">
    <location>
        <begin position="1"/>
        <end position="48"/>
    </location>
</feature>
<organism evidence="2 3">
    <name type="scientific">Enterococcus faecalis</name>
    <name type="common">Streptococcus faecalis</name>
    <dbReference type="NCBI Taxonomy" id="1351"/>
    <lineage>
        <taxon>Bacteria</taxon>
        <taxon>Bacillati</taxon>
        <taxon>Bacillota</taxon>
        <taxon>Bacilli</taxon>
        <taxon>Lactobacillales</taxon>
        <taxon>Enterococcaceae</taxon>
        <taxon>Enterococcus</taxon>
    </lineage>
</organism>
<dbReference type="SUPFAM" id="SSF53041">
    <property type="entry name" value="Resolvase-like"/>
    <property type="match status" value="1"/>
</dbReference>
<gene>
    <name evidence="2" type="ORF">EGW16_13835</name>
</gene>
<accession>A0ABD7IVU5</accession>
<dbReference type="InterPro" id="IPR006119">
    <property type="entry name" value="Resolv_N"/>
</dbReference>
<evidence type="ECO:0000313" key="2">
    <source>
        <dbReference type="EMBL" id="ROX30401.1"/>
    </source>
</evidence>
<name>A0ABD7IVU5_ENTFL</name>
<dbReference type="PROSITE" id="PS51736">
    <property type="entry name" value="RECOMBINASES_3"/>
    <property type="match status" value="1"/>
</dbReference>
<sequence length="48" mass="5693">MIFGYRRFSTWGQGLETRIISLEKAGCEKIYTEKYTGTKVERVEFQKL</sequence>
<proteinExistence type="predicted"/>
<evidence type="ECO:0000259" key="1">
    <source>
        <dbReference type="PROSITE" id="PS51736"/>
    </source>
</evidence>
<dbReference type="Pfam" id="PF00239">
    <property type="entry name" value="Resolvase"/>
    <property type="match status" value="1"/>
</dbReference>
<dbReference type="EMBL" id="RKMZ01000009">
    <property type="protein sequence ID" value="ROX30401.1"/>
    <property type="molecule type" value="Genomic_DNA"/>
</dbReference>
<protein>
    <recommendedName>
        <fullName evidence="1">Resolvase/invertase-type recombinase catalytic domain-containing protein</fullName>
    </recommendedName>
</protein>
<reference evidence="2 3" key="1">
    <citation type="submission" date="2018-10" db="EMBL/GenBank/DDBJ databases">
        <title>Genotypes and phenotypes of Enterococci isolated from broiler chickens.</title>
        <authorList>
            <person name="Muhammad A.R."/>
            <person name="Diarra M.S."/>
        </authorList>
    </citation>
    <scope>NUCLEOTIDE SEQUENCE [LARGE SCALE GENOMIC DNA]</scope>
    <source>
        <strain evidence="2 3">LIT2 A36'</strain>
    </source>
</reference>
<dbReference type="AlphaFoldDB" id="A0ABD7IVU5"/>